<sequence>MHSPYPEHNPDPCNLLQSHTTAQLIFDVIKTLPRRARILFIGCKSSLPLIHHLATAGHEIHGIDQSKDAIVLAQRAPGDYHQVSPMAYHPPFEFDAIFAIHSLHHLSQSETREMVLNMARWLKMGGSLTLATPVPAHSNARLEGGQAESLLSRDEWIALCENAGFSPPGREANIPVPLNAVEPSKIHSFMSFHKIR</sequence>
<dbReference type="GeneID" id="38117874"/>
<dbReference type="OrthoDB" id="4506939at2759"/>
<feature type="domain" description="Methyltransferase type 12" evidence="1">
    <location>
        <begin position="41"/>
        <end position="128"/>
    </location>
</feature>
<evidence type="ECO:0000259" key="1">
    <source>
        <dbReference type="Pfam" id="PF08242"/>
    </source>
</evidence>
<evidence type="ECO:0000313" key="2">
    <source>
        <dbReference type="EMBL" id="RDW72332.1"/>
    </source>
</evidence>
<dbReference type="EMBL" id="PVWQ01000009">
    <property type="protein sequence ID" value="RDW72332.1"/>
    <property type="molecule type" value="Genomic_DNA"/>
</dbReference>
<dbReference type="CDD" id="cd02440">
    <property type="entry name" value="AdoMet_MTases"/>
    <property type="match status" value="1"/>
</dbReference>
<accession>A0A3D8RE79</accession>
<dbReference type="SUPFAM" id="SSF53335">
    <property type="entry name" value="S-adenosyl-L-methionine-dependent methyltransferases"/>
    <property type="match status" value="1"/>
</dbReference>
<reference evidence="2 3" key="1">
    <citation type="journal article" date="2018" name="IMA Fungus">
        <title>IMA Genome-F 9: Draft genome sequence of Annulohypoxylon stygium, Aspergillus mulundensis, Berkeleyomyces basicola (syn. Thielaviopsis basicola), Ceratocystis smalleyi, two Cercospora beticola strains, Coleophoma cylindrospora, Fusarium fracticaudum, Phialophora cf. hyalina, and Morchella septimelata.</title>
        <authorList>
            <person name="Wingfield B.D."/>
            <person name="Bills G.F."/>
            <person name="Dong Y."/>
            <person name="Huang W."/>
            <person name="Nel W.J."/>
            <person name="Swalarsk-Parry B.S."/>
            <person name="Vaghefi N."/>
            <person name="Wilken P.M."/>
            <person name="An Z."/>
            <person name="de Beer Z.W."/>
            <person name="De Vos L."/>
            <person name="Chen L."/>
            <person name="Duong T.A."/>
            <person name="Gao Y."/>
            <person name="Hammerbacher A."/>
            <person name="Kikkert J.R."/>
            <person name="Li Y."/>
            <person name="Li H."/>
            <person name="Li K."/>
            <person name="Li Q."/>
            <person name="Liu X."/>
            <person name="Ma X."/>
            <person name="Naidoo K."/>
            <person name="Pethybridge S.J."/>
            <person name="Sun J."/>
            <person name="Steenkamp E.T."/>
            <person name="van der Nest M.A."/>
            <person name="van Wyk S."/>
            <person name="Wingfield M.J."/>
            <person name="Xiong C."/>
            <person name="Yue Q."/>
            <person name="Zhang X."/>
        </authorList>
    </citation>
    <scope>NUCLEOTIDE SEQUENCE [LARGE SCALE GENOMIC DNA]</scope>
    <source>
        <strain evidence="2 3">DSM 5745</strain>
    </source>
</reference>
<proteinExistence type="predicted"/>
<dbReference type="RefSeq" id="XP_026601552.1">
    <property type="nucleotide sequence ID" value="XM_026749520.1"/>
</dbReference>
<dbReference type="STRING" id="1810919.A0A3D8RE79"/>
<organism evidence="2 3">
    <name type="scientific">Aspergillus mulundensis</name>
    <dbReference type="NCBI Taxonomy" id="1810919"/>
    <lineage>
        <taxon>Eukaryota</taxon>
        <taxon>Fungi</taxon>
        <taxon>Dikarya</taxon>
        <taxon>Ascomycota</taxon>
        <taxon>Pezizomycotina</taxon>
        <taxon>Eurotiomycetes</taxon>
        <taxon>Eurotiomycetidae</taxon>
        <taxon>Eurotiales</taxon>
        <taxon>Aspergillaceae</taxon>
        <taxon>Aspergillus</taxon>
        <taxon>Aspergillus subgen. Nidulantes</taxon>
    </lineage>
</organism>
<name>A0A3D8RE79_9EURO</name>
<evidence type="ECO:0000313" key="3">
    <source>
        <dbReference type="Proteomes" id="UP000256690"/>
    </source>
</evidence>
<protein>
    <recommendedName>
        <fullName evidence="1">Methyltransferase type 12 domain-containing protein</fullName>
    </recommendedName>
</protein>
<dbReference type="InterPro" id="IPR013217">
    <property type="entry name" value="Methyltransf_12"/>
</dbReference>
<gene>
    <name evidence="2" type="ORF">DSM5745_07504</name>
</gene>
<keyword evidence="3" id="KW-1185">Reference proteome</keyword>
<dbReference type="AlphaFoldDB" id="A0A3D8RE79"/>
<dbReference type="Proteomes" id="UP000256690">
    <property type="component" value="Unassembled WGS sequence"/>
</dbReference>
<dbReference type="Pfam" id="PF08242">
    <property type="entry name" value="Methyltransf_12"/>
    <property type="match status" value="1"/>
</dbReference>
<dbReference type="InterPro" id="IPR029063">
    <property type="entry name" value="SAM-dependent_MTases_sf"/>
</dbReference>
<dbReference type="Gene3D" id="3.40.50.150">
    <property type="entry name" value="Vaccinia Virus protein VP39"/>
    <property type="match status" value="1"/>
</dbReference>
<comment type="caution">
    <text evidence="2">The sequence shown here is derived from an EMBL/GenBank/DDBJ whole genome shotgun (WGS) entry which is preliminary data.</text>
</comment>